<sequence length="625" mass="69987">MVELNLQDFTNASPIPAPGFRKPLGTCLLEAKVITRSQLDHALSLQTRQKAPLGEILVGEGYTTRQDVLKALSTQFGWQIADLEQIPTMPGLCNLKPVDFWLEHNVIPWMRIGPLLLVATARPDRFATVAAEMQDCDYSILPVLADSHHIDRVIAQHFSQTLAKAAETRVNAAQSCRNWTAGSRLVSSATTLGVLCLFALFPSIGLMVLLGAAVGSLVLFAAFRIMGALACLSDRMKKPTEPTEAAIALRHPCVSIMVPLYKEREIANALVQRLQRLTYPKALLDVVLVLEATDDVTRDALARVALPSWMRVVEVPELNGLTTKPRAMNYALDFCRGDIVGVWDAEDAPQPDQIERVVAHFTQASPEVVCLQGVLDYYNPRTNWRSRCFTIEYNSWFRVILPGIARMGLVVPLGGTTFFFRREKLLELGGWDAHNVTEDADLGVRLCRAGYRTEMVDTATFEEANFRAWPWVKQRSRWLKGFMVTYLVHMRDPRKLYADLGAAKFIGLQAFFLGTLGQFLLAPVLWIFWLYALGIPNPMEQILPQQITTALIWLFLATEALNICVGIIAVSARERRFLLPWVPTMCLYFPLGVVAGYKALWELATNPFFWDKTQHGQASEDVPLT</sequence>
<keyword evidence="2" id="KW-0328">Glycosyltransferase</keyword>
<dbReference type="Proteomes" id="UP000597886">
    <property type="component" value="Unassembled WGS sequence"/>
</dbReference>
<dbReference type="EMBL" id="WVRA01000001">
    <property type="protein sequence ID" value="NOE17495.1"/>
    <property type="molecule type" value="Genomic_DNA"/>
</dbReference>
<comment type="caution">
    <text evidence="6">The sequence shown here is derived from an EMBL/GenBank/DDBJ whole genome shotgun (WGS) entry which is preliminary data.</text>
</comment>
<dbReference type="PANTHER" id="PTHR43630:SF1">
    <property type="entry name" value="POLY-BETA-1,6-N-ACETYL-D-GLUCOSAMINE SYNTHASE"/>
    <property type="match status" value="1"/>
</dbReference>
<organism evidence="6 7">
    <name type="scientific">Ruegeria atlantica</name>
    <dbReference type="NCBI Taxonomy" id="81569"/>
    <lineage>
        <taxon>Bacteria</taxon>
        <taxon>Pseudomonadati</taxon>
        <taxon>Pseudomonadota</taxon>
        <taxon>Alphaproteobacteria</taxon>
        <taxon>Rhodobacterales</taxon>
        <taxon>Roseobacteraceae</taxon>
        <taxon>Ruegeria</taxon>
    </lineage>
</organism>
<dbReference type="InterPro" id="IPR007831">
    <property type="entry name" value="T2SS_GspE_N"/>
</dbReference>
<dbReference type="SUPFAM" id="SSF53448">
    <property type="entry name" value="Nucleotide-diphospho-sugar transferases"/>
    <property type="match status" value="1"/>
</dbReference>
<reference evidence="6" key="1">
    <citation type="submission" date="2019-12" db="EMBL/GenBank/DDBJ databases">
        <title>Ruegeria JWLKs population differentiation of coral mucus and skeleton niches.</title>
        <authorList>
            <person name="Luo D."/>
        </authorList>
    </citation>
    <scope>NUCLEOTIDE SEQUENCE</scope>
    <source>
        <strain evidence="6">HKCCD6181</strain>
    </source>
</reference>
<dbReference type="Pfam" id="PF05157">
    <property type="entry name" value="MshEN"/>
    <property type="match status" value="1"/>
</dbReference>
<keyword evidence="3" id="KW-0808">Transferase</keyword>
<feature type="transmembrane region" description="Helical" evidence="4">
    <location>
        <begin position="210"/>
        <end position="232"/>
    </location>
</feature>
<protein>
    <submittedName>
        <fullName evidence="6">Glycosyltransferase</fullName>
    </submittedName>
</protein>
<evidence type="ECO:0000259" key="5">
    <source>
        <dbReference type="Pfam" id="PF05157"/>
    </source>
</evidence>
<dbReference type="GO" id="GO:0016757">
    <property type="term" value="F:glycosyltransferase activity"/>
    <property type="evidence" value="ECO:0007669"/>
    <property type="project" value="UniProtKB-KW"/>
</dbReference>
<keyword evidence="4" id="KW-0812">Transmembrane</keyword>
<dbReference type="RefSeq" id="WP_171328793.1">
    <property type="nucleotide sequence ID" value="NZ_WVRA01000001.1"/>
</dbReference>
<proteinExistence type="inferred from homology"/>
<evidence type="ECO:0000313" key="7">
    <source>
        <dbReference type="Proteomes" id="UP000597886"/>
    </source>
</evidence>
<feature type="transmembrane region" description="Helical" evidence="4">
    <location>
        <begin position="577"/>
        <end position="600"/>
    </location>
</feature>
<evidence type="ECO:0000256" key="4">
    <source>
        <dbReference type="SAM" id="Phobius"/>
    </source>
</evidence>
<dbReference type="Gene3D" id="3.90.550.10">
    <property type="entry name" value="Spore Coat Polysaccharide Biosynthesis Protein SpsA, Chain A"/>
    <property type="match status" value="1"/>
</dbReference>
<feature type="transmembrane region" description="Helical" evidence="4">
    <location>
        <begin position="510"/>
        <end position="531"/>
    </location>
</feature>
<dbReference type="InterPro" id="IPR029044">
    <property type="entry name" value="Nucleotide-diphossugar_trans"/>
</dbReference>
<keyword evidence="4" id="KW-1133">Transmembrane helix</keyword>
<keyword evidence="4" id="KW-0472">Membrane</keyword>
<evidence type="ECO:0000256" key="3">
    <source>
        <dbReference type="ARBA" id="ARBA00022679"/>
    </source>
</evidence>
<accession>A0AA90YSY7</accession>
<evidence type="ECO:0000313" key="6">
    <source>
        <dbReference type="EMBL" id="NOE17495.1"/>
    </source>
</evidence>
<feature type="domain" description="Type II secretion system protein GspE N-terminal" evidence="5">
    <location>
        <begin position="79"/>
        <end position="162"/>
    </location>
</feature>
<dbReference type="AlphaFoldDB" id="A0AA90YSY7"/>
<gene>
    <name evidence="6" type="ORF">GS634_05080</name>
</gene>
<dbReference type="SUPFAM" id="SSF160246">
    <property type="entry name" value="EspE N-terminal domain-like"/>
    <property type="match status" value="1"/>
</dbReference>
<evidence type="ECO:0000256" key="2">
    <source>
        <dbReference type="ARBA" id="ARBA00022676"/>
    </source>
</evidence>
<feature type="transmembrane region" description="Helical" evidence="4">
    <location>
        <begin position="551"/>
        <end position="570"/>
    </location>
</feature>
<evidence type="ECO:0000256" key="1">
    <source>
        <dbReference type="ARBA" id="ARBA00006739"/>
    </source>
</evidence>
<name>A0AA90YSY7_9RHOB</name>
<comment type="similarity">
    <text evidence="1">Belongs to the glycosyltransferase 2 family.</text>
</comment>
<dbReference type="Pfam" id="PF13641">
    <property type="entry name" value="Glyco_tranf_2_3"/>
    <property type="match status" value="1"/>
</dbReference>
<dbReference type="InterPro" id="IPR037257">
    <property type="entry name" value="T2SS_E_N_sf"/>
</dbReference>
<dbReference type="PANTHER" id="PTHR43630">
    <property type="entry name" value="POLY-BETA-1,6-N-ACETYL-D-GLUCOSAMINE SYNTHASE"/>
    <property type="match status" value="1"/>
</dbReference>